<evidence type="ECO:0000256" key="12">
    <source>
        <dbReference type="ARBA" id="ARBA00049360"/>
    </source>
</evidence>
<keyword evidence="9" id="KW-0067">ATP-binding</keyword>
<dbReference type="InterPro" id="IPR047038">
    <property type="entry name" value="eEF3_chromodomain-like_sf"/>
</dbReference>
<keyword evidence="8" id="KW-0378">Hydrolase</keyword>
<proteinExistence type="inferred from homology"/>
<dbReference type="FunCoup" id="S8E9U9">
    <property type="interactions" value="33"/>
</dbReference>
<dbReference type="InterPro" id="IPR016024">
    <property type="entry name" value="ARM-type_fold"/>
</dbReference>
<evidence type="ECO:0000259" key="17">
    <source>
        <dbReference type="PROSITE" id="PS50893"/>
    </source>
</evidence>
<dbReference type="Pfam" id="PF24987">
    <property type="entry name" value="HEAT_EF3_N"/>
    <property type="match status" value="1"/>
</dbReference>
<evidence type="ECO:0000256" key="15">
    <source>
        <dbReference type="PROSITE-ProRule" id="PRU00103"/>
    </source>
</evidence>
<dbReference type="PROSITE" id="PS50077">
    <property type="entry name" value="HEAT_REPEAT"/>
    <property type="match status" value="1"/>
</dbReference>
<organism evidence="18 19">
    <name type="scientific">Fomitopsis schrenkii</name>
    <name type="common">Brown rot fungus</name>
    <dbReference type="NCBI Taxonomy" id="2126942"/>
    <lineage>
        <taxon>Eukaryota</taxon>
        <taxon>Fungi</taxon>
        <taxon>Dikarya</taxon>
        <taxon>Basidiomycota</taxon>
        <taxon>Agaricomycotina</taxon>
        <taxon>Agaricomycetes</taxon>
        <taxon>Polyporales</taxon>
        <taxon>Fomitopsis</taxon>
    </lineage>
</organism>
<evidence type="ECO:0000256" key="3">
    <source>
        <dbReference type="ARBA" id="ARBA00011054"/>
    </source>
</evidence>
<dbReference type="InterPro" id="IPR050611">
    <property type="entry name" value="ABCF"/>
</dbReference>
<dbReference type="GO" id="GO:0005829">
    <property type="term" value="C:cytosol"/>
    <property type="evidence" value="ECO:0007669"/>
    <property type="project" value="UniProtKB-SubCell"/>
</dbReference>
<keyword evidence="7" id="KW-0251">Elongation factor</keyword>
<evidence type="ECO:0000256" key="11">
    <source>
        <dbReference type="ARBA" id="ARBA00022917"/>
    </source>
</evidence>
<keyword evidence="11" id="KW-0648">Protein biosynthesis</keyword>
<dbReference type="Pfam" id="PF00005">
    <property type="entry name" value="ABC_tran"/>
    <property type="match status" value="2"/>
</dbReference>
<keyword evidence="5" id="KW-0677">Repeat</keyword>
<evidence type="ECO:0000256" key="2">
    <source>
        <dbReference type="ARBA" id="ARBA00004815"/>
    </source>
</evidence>
<feature type="domain" description="ABC transporter" evidence="17">
    <location>
        <begin position="694"/>
        <end position="1011"/>
    </location>
</feature>
<keyword evidence="6" id="KW-0547">Nucleotide-binding</keyword>
<dbReference type="SUPFAM" id="SSF52540">
    <property type="entry name" value="P-loop containing nucleoside triphosphate hydrolases"/>
    <property type="match status" value="2"/>
</dbReference>
<dbReference type="FunFam" id="3.40.50.300:FF:000193">
    <property type="entry name" value="Probable Elongation factor 3"/>
    <property type="match status" value="1"/>
</dbReference>
<dbReference type="GO" id="GO:0016887">
    <property type="term" value="F:ATP hydrolysis activity"/>
    <property type="evidence" value="ECO:0007669"/>
    <property type="project" value="InterPro"/>
</dbReference>
<dbReference type="SUPFAM" id="SSF48371">
    <property type="entry name" value="ARM repeat"/>
    <property type="match status" value="1"/>
</dbReference>
<dbReference type="FunFam" id="2.40.50.990:FF:000002">
    <property type="entry name" value="mRNA export factor elf1"/>
    <property type="match status" value="1"/>
</dbReference>
<feature type="region of interest" description="Disordered" evidence="16">
    <location>
        <begin position="1035"/>
        <end position="1059"/>
    </location>
</feature>
<dbReference type="InterPro" id="IPR011989">
    <property type="entry name" value="ARM-like"/>
</dbReference>
<dbReference type="InterPro" id="IPR003439">
    <property type="entry name" value="ABC_transporter-like_ATP-bd"/>
</dbReference>
<dbReference type="Pfam" id="PF24984">
    <property type="entry name" value="HEAT_EF3_GNC1"/>
    <property type="match status" value="1"/>
</dbReference>
<dbReference type="STRING" id="743788.S8E9U9"/>
<gene>
    <name evidence="18" type="ORF">FOMPIDRAFT_1023896</name>
</gene>
<dbReference type="InterPro" id="IPR017871">
    <property type="entry name" value="ABC_transporter-like_CS"/>
</dbReference>
<evidence type="ECO:0000313" key="18">
    <source>
        <dbReference type="EMBL" id="EPT00084.1"/>
    </source>
</evidence>
<dbReference type="InterPro" id="IPR015688">
    <property type="entry name" value="eEF3_ABC2_chromodomain-like"/>
</dbReference>
<dbReference type="GO" id="GO:0003746">
    <property type="term" value="F:translation elongation factor activity"/>
    <property type="evidence" value="ECO:0007669"/>
    <property type="project" value="UniProtKB-KW"/>
</dbReference>
<evidence type="ECO:0000256" key="10">
    <source>
        <dbReference type="ARBA" id="ARBA00022884"/>
    </source>
</evidence>
<dbReference type="eggNOG" id="KOG1242">
    <property type="taxonomic scope" value="Eukaryota"/>
</dbReference>
<reference evidence="18 19" key="1">
    <citation type="journal article" date="2012" name="Science">
        <title>The Paleozoic origin of enzymatic lignin decomposition reconstructed from 31 fungal genomes.</title>
        <authorList>
            <person name="Floudas D."/>
            <person name="Binder M."/>
            <person name="Riley R."/>
            <person name="Barry K."/>
            <person name="Blanchette R.A."/>
            <person name="Henrissat B."/>
            <person name="Martinez A.T."/>
            <person name="Otillar R."/>
            <person name="Spatafora J.W."/>
            <person name="Yadav J.S."/>
            <person name="Aerts A."/>
            <person name="Benoit I."/>
            <person name="Boyd A."/>
            <person name="Carlson A."/>
            <person name="Copeland A."/>
            <person name="Coutinho P.M."/>
            <person name="de Vries R.P."/>
            <person name="Ferreira P."/>
            <person name="Findley K."/>
            <person name="Foster B."/>
            <person name="Gaskell J."/>
            <person name="Glotzer D."/>
            <person name="Gorecki P."/>
            <person name="Heitman J."/>
            <person name="Hesse C."/>
            <person name="Hori C."/>
            <person name="Igarashi K."/>
            <person name="Jurgens J.A."/>
            <person name="Kallen N."/>
            <person name="Kersten P."/>
            <person name="Kohler A."/>
            <person name="Kuees U."/>
            <person name="Kumar T.K.A."/>
            <person name="Kuo A."/>
            <person name="LaButti K."/>
            <person name="Larrondo L.F."/>
            <person name="Lindquist E."/>
            <person name="Ling A."/>
            <person name="Lombard V."/>
            <person name="Lucas S."/>
            <person name="Lundell T."/>
            <person name="Martin R."/>
            <person name="McLaughlin D.J."/>
            <person name="Morgenstern I."/>
            <person name="Morin E."/>
            <person name="Murat C."/>
            <person name="Nagy L.G."/>
            <person name="Nolan M."/>
            <person name="Ohm R.A."/>
            <person name="Patyshakuliyeva A."/>
            <person name="Rokas A."/>
            <person name="Ruiz-Duenas F.J."/>
            <person name="Sabat G."/>
            <person name="Salamov A."/>
            <person name="Samejima M."/>
            <person name="Schmutz J."/>
            <person name="Slot J.C."/>
            <person name="St John F."/>
            <person name="Stenlid J."/>
            <person name="Sun H."/>
            <person name="Sun S."/>
            <person name="Syed K."/>
            <person name="Tsang A."/>
            <person name="Wiebenga A."/>
            <person name="Young D."/>
            <person name="Pisabarro A."/>
            <person name="Eastwood D.C."/>
            <person name="Martin F."/>
            <person name="Cullen D."/>
            <person name="Grigoriev I.V."/>
            <person name="Hibbett D.S."/>
        </authorList>
    </citation>
    <scope>NUCLEOTIDE SEQUENCE</scope>
    <source>
        <strain evidence="19">FP-58527</strain>
    </source>
</reference>
<dbReference type="InterPro" id="IPR003593">
    <property type="entry name" value="AAA+_ATPase"/>
</dbReference>
<feature type="compositionally biased region" description="Basic residues" evidence="16">
    <location>
        <begin position="1039"/>
        <end position="1049"/>
    </location>
</feature>
<dbReference type="CDD" id="cd18626">
    <property type="entry name" value="CD_eEF3"/>
    <property type="match status" value="1"/>
</dbReference>
<dbReference type="UniPathway" id="UPA00345"/>
<dbReference type="InterPro" id="IPR034085">
    <property type="entry name" value="TOG"/>
</dbReference>
<evidence type="ECO:0000256" key="7">
    <source>
        <dbReference type="ARBA" id="ARBA00022768"/>
    </source>
</evidence>
<dbReference type="Gene3D" id="1.25.10.10">
    <property type="entry name" value="Leucine-rich Repeat Variant"/>
    <property type="match status" value="1"/>
</dbReference>
<sequence>MPAVTANASAIAAPASLKAAVAPAAGQFDVTGLFVSDKSTRDAAAATLVALAQKDGPAAFQSIGFTEAAVKALGDKKSPAAREGAANAVAALAKSDAVNALEPLFIDSGLYNALLECFADKMPAVRTAAIEALKAYVAAMNPWATALVLPALLHEIKTAGKWQLKTGALAVLNQLVTSAPLQTARLTPDIVPILAEAIWDTKADVKKAAKDSLEKTTALVSNKDIERFIPALIKALINPVEEVPKTINLLSATTFVSEVDSATLSLMVPLLARGLNEKPTATKRKVAVIVDNMSKLVDSAVTVRPFVPKLLPGLIKVETTIGDPEARGVVGRAIATLRQVGEVPADNDGTELPPLKLADEKHLAHSLIALYKKAGSQAPSAGSIDIMYAANLAANLVNAKNFDVPEWQSLAAYLAFATTTPDAISIINEWVVKSASQDDDEHNVPDDEEEGEDLCNCQFSLAYGAKILLNTATLRLKRGHRYGLCGRNGTGKSTLMRAITNGQVEGFPSPDEVRTFYVEHDIDGTEADTAVLEFILADTRIEASKEEVIETLASVGFSDERQAQAIGSLSGGWKMKLALARAMLFKADILLLDEPTNHLDVVNVAWLENYLTGLKTCTSIIVSHDSGFLNNTITDVLHLNRFKLRRYKGNLESFMKQVPEARSYYTLEAAEDYQFKLPDPPLLDGVKTKEKSLLKMRKVGFQYPTQTVQQLYDITLQVSLSSRVAVLGPNGSGKSTLVKLLIGDLEPNRGGECWKHPNLVIGYVAQHAFHHIDNHLDKTPLEYMLWRYQTGEDLEEMMKANRQITEEEQQKMKEGGVVVIEGQKRLIDEIITRKKLKQSYEYEVSFKNLSSSENIWLPRDELIKRGFEKKVLEVDTREAQRLGLLRPLVRREIEKHFADFGLEAEFVSHNSMRGLSGGQKVKVVLGAATWRRPHIICLDEPTNYLDRESLAALIKALKEFEGGVLVITHNRDFSESLCQEVWAMRDGHLEASGHNWVEGQGAGPRIDKKDGDEDDEYDAMGNKIEKKKVKKISASEARKLKKERMARKKRGEDVSDDEL</sequence>
<name>S8E9U9_FOMSC</name>
<evidence type="ECO:0000256" key="9">
    <source>
        <dbReference type="ARBA" id="ARBA00022840"/>
    </source>
</evidence>
<dbReference type="GO" id="GO:0005524">
    <property type="term" value="F:ATP binding"/>
    <property type="evidence" value="ECO:0007669"/>
    <property type="project" value="UniProtKB-KW"/>
</dbReference>
<dbReference type="InterPro" id="IPR027417">
    <property type="entry name" value="P-loop_NTPase"/>
</dbReference>
<evidence type="ECO:0000256" key="14">
    <source>
        <dbReference type="ARBA" id="ARBA00050045"/>
    </source>
</evidence>
<evidence type="ECO:0000313" key="19">
    <source>
        <dbReference type="Proteomes" id="UP000015241"/>
    </source>
</evidence>
<dbReference type="OrthoDB" id="2110130at2759"/>
<comment type="catalytic activity">
    <reaction evidence="12">
        <text>ATP + H2O = ADP + phosphate + H(+)</text>
        <dbReference type="Rhea" id="RHEA:13065"/>
        <dbReference type="ChEBI" id="CHEBI:15377"/>
        <dbReference type="ChEBI" id="CHEBI:15378"/>
        <dbReference type="ChEBI" id="CHEBI:30616"/>
        <dbReference type="ChEBI" id="CHEBI:43474"/>
        <dbReference type="ChEBI" id="CHEBI:456216"/>
    </reaction>
</comment>
<dbReference type="EMBL" id="KE504151">
    <property type="protein sequence ID" value="EPT00084.1"/>
    <property type="molecule type" value="Genomic_DNA"/>
</dbReference>
<dbReference type="PANTHER" id="PTHR19211">
    <property type="entry name" value="ATP-BINDING TRANSPORT PROTEIN-RELATED"/>
    <property type="match status" value="1"/>
</dbReference>
<evidence type="ECO:0000256" key="6">
    <source>
        <dbReference type="ARBA" id="ARBA00022741"/>
    </source>
</evidence>
<dbReference type="HOGENOM" id="CLU_002848_0_0_1"/>
<feature type="repeat" description="HEAT" evidence="15">
    <location>
        <begin position="190"/>
        <end position="228"/>
    </location>
</feature>
<evidence type="ECO:0000256" key="13">
    <source>
        <dbReference type="ARBA" id="ARBA00050030"/>
    </source>
</evidence>
<dbReference type="Proteomes" id="UP000015241">
    <property type="component" value="Unassembled WGS sequence"/>
</dbReference>
<feature type="region of interest" description="Disordered" evidence="16">
    <location>
        <begin position="993"/>
        <end position="1017"/>
    </location>
</feature>
<dbReference type="PANTHER" id="PTHR19211:SF5">
    <property type="entry name" value="ELONGATION FACTOR 3A-RELATED"/>
    <property type="match status" value="1"/>
</dbReference>
<accession>S8E9U9</accession>
<dbReference type="GO" id="GO:0003723">
    <property type="term" value="F:RNA binding"/>
    <property type="evidence" value="ECO:0007669"/>
    <property type="project" value="UniProtKB-KW"/>
</dbReference>
<comment type="similarity">
    <text evidence="3">Belongs to the ABC transporter superfamily. ABCF family. EF3 subfamily.</text>
</comment>
<keyword evidence="4" id="KW-0963">Cytoplasm</keyword>
<evidence type="ECO:0000256" key="8">
    <source>
        <dbReference type="ARBA" id="ARBA00022801"/>
    </source>
</evidence>
<dbReference type="Gene3D" id="2.40.50.990">
    <property type="match status" value="1"/>
</dbReference>
<dbReference type="PROSITE" id="PS50893">
    <property type="entry name" value="ABC_TRANSPORTER_2"/>
    <property type="match status" value="2"/>
</dbReference>
<keyword evidence="19" id="KW-1185">Reference proteome</keyword>
<dbReference type="FunFam" id="1.25.10.10:FF:000076">
    <property type="entry name" value="Elongation factor 3"/>
    <property type="match status" value="1"/>
</dbReference>
<feature type="domain" description="ABC transporter" evidence="17">
    <location>
        <begin position="449"/>
        <end position="666"/>
    </location>
</feature>
<evidence type="ECO:0000256" key="4">
    <source>
        <dbReference type="ARBA" id="ARBA00022490"/>
    </source>
</evidence>
<dbReference type="Gene3D" id="3.40.50.300">
    <property type="entry name" value="P-loop containing nucleotide triphosphate hydrolases"/>
    <property type="match status" value="2"/>
</dbReference>
<dbReference type="CDD" id="cd03221">
    <property type="entry name" value="ABCF_EF-3"/>
    <property type="match status" value="1"/>
</dbReference>
<dbReference type="InParanoid" id="S8E9U9"/>
<dbReference type="eggNOG" id="KOG0062">
    <property type="taxonomic scope" value="Eukaryota"/>
</dbReference>
<comment type="pathway">
    <text evidence="2">Protein biosynthesis; polypeptide chain elongation.</text>
</comment>
<comment type="subcellular location">
    <subcellularLocation>
        <location evidence="1">Cytoplasm</location>
        <location evidence="1">Cytosol</location>
    </subcellularLocation>
</comment>
<protein>
    <recommendedName>
        <fullName evidence="13">Elongation factor 3</fullName>
    </recommendedName>
    <alternativeName>
        <fullName evidence="14">Eukaryotic elongation factor 3</fullName>
    </alternativeName>
</protein>
<dbReference type="SMART" id="SM01349">
    <property type="entry name" value="TOG"/>
    <property type="match status" value="1"/>
</dbReference>
<dbReference type="PROSITE" id="PS00211">
    <property type="entry name" value="ABC_TRANSPORTER_1"/>
    <property type="match status" value="2"/>
</dbReference>
<evidence type="ECO:0000256" key="5">
    <source>
        <dbReference type="ARBA" id="ARBA00022737"/>
    </source>
</evidence>
<dbReference type="InterPro" id="IPR021133">
    <property type="entry name" value="HEAT_type_2"/>
</dbReference>
<evidence type="ECO:0000256" key="1">
    <source>
        <dbReference type="ARBA" id="ARBA00004514"/>
    </source>
</evidence>
<evidence type="ECO:0000256" key="16">
    <source>
        <dbReference type="SAM" id="MobiDB-lite"/>
    </source>
</evidence>
<keyword evidence="10" id="KW-0694">RNA-binding</keyword>
<dbReference type="AlphaFoldDB" id="S8E9U9"/>
<dbReference type="SMART" id="SM00382">
    <property type="entry name" value="AAA"/>
    <property type="match status" value="2"/>
</dbReference>